<dbReference type="AlphaFoldDB" id="A0AB36KN22"/>
<protein>
    <submittedName>
        <fullName evidence="1">Uncharacterized protein</fullName>
    </submittedName>
</protein>
<comment type="caution">
    <text evidence="1">The sequence shown here is derived from an EMBL/GenBank/DDBJ whole genome shotgun (WGS) entry which is preliminary data.</text>
</comment>
<gene>
    <name evidence="1" type="ORF">BTW15_25885</name>
</gene>
<dbReference type="Proteomes" id="UP000189855">
    <property type="component" value="Unassembled WGS sequence"/>
</dbReference>
<reference evidence="1 2" key="1">
    <citation type="journal article" date="2017" name="Mol. Ecol.">
        <title>Adaptation of the pathogen, Pseudomonas syringae, during experimental evolution on a native vs. alternative host plant.</title>
        <authorList>
            <person name="Meaden S."/>
            <person name="Koskella B."/>
        </authorList>
    </citation>
    <scope>NUCLEOTIDE SEQUENCE [LARGE SCALE GENOMIC DNA]</scope>
    <source>
        <strain evidence="1 2">PT23</strain>
    </source>
</reference>
<evidence type="ECO:0000313" key="1">
    <source>
        <dbReference type="EMBL" id="OPE57152.1"/>
    </source>
</evidence>
<evidence type="ECO:0000313" key="2">
    <source>
        <dbReference type="Proteomes" id="UP000189855"/>
    </source>
</evidence>
<proteinExistence type="predicted"/>
<name>A0AB36KN22_PSEUB</name>
<organism evidence="1 2">
    <name type="scientific">Pseudomonas syringae pv. tomato</name>
    <dbReference type="NCBI Taxonomy" id="323"/>
    <lineage>
        <taxon>Bacteria</taxon>
        <taxon>Pseudomonadati</taxon>
        <taxon>Pseudomonadota</taxon>
        <taxon>Gammaproteobacteria</taxon>
        <taxon>Pseudomonadales</taxon>
        <taxon>Pseudomonadaceae</taxon>
        <taxon>Pseudomonas</taxon>
    </lineage>
</organism>
<dbReference type="EMBL" id="MSDS01000040">
    <property type="protein sequence ID" value="OPE57152.1"/>
    <property type="molecule type" value="Genomic_DNA"/>
</dbReference>
<sequence length="121" mass="13524">MVGAFGITCAGHALSSAIVSDGSRRTPLACDKLWESWQTYIYTAQPFGFSHLSQPLRSSFSDLTSLRLKRNQTIHYLKDQNVSNLKLQGVNDLWWNVDDDVTAAVSGFLPMAQNAYVFSYD</sequence>
<accession>A0AB36KN22</accession>